<protein>
    <submittedName>
        <fullName evidence="3">Uncharacterized protein</fullName>
    </submittedName>
</protein>
<sequence>DNLMERELRKLRLEEARLKLKQQQLALDRESLDVERERQRLGLVPHGGSSSVFDSNPVREQDSRNLHKIVPPTRRGVTLTSGLLHLRGPVWYRGSLKGSGLLFYGYLSMESVGIGSLLLE</sequence>
<evidence type="ECO:0000313" key="4">
    <source>
        <dbReference type="Proteomes" id="UP001066276"/>
    </source>
</evidence>
<proteinExistence type="predicted"/>
<evidence type="ECO:0000256" key="2">
    <source>
        <dbReference type="SAM" id="MobiDB-lite"/>
    </source>
</evidence>
<dbReference type="EMBL" id="JANPWB010000009">
    <property type="protein sequence ID" value="KAJ1147770.1"/>
    <property type="molecule type" value="Genomic_DNA"/>
</dbReference>
<feature type="non-terminal residue" evidence="3">
    <location>
        <position position="120"/>
    </location>
</feature>
<feature type="non-terminal residue" evidence="3">
    <location>
        <position position="1"/>
    </location>
</feature>
<keyword evidence="1" id="KW-0175">Coiled coil</keyword>
<organism evidence="3 4">
    <name type="scientific">Pleurodeles waltl</name>
    <name type="common">Iberian ribbed newt</name>
    <dbReference type="NCBI Taxonomy" id="8319"/>
    <lineage>
        <taxon>Eukaryota</taxon>
        <taxon>Metazoa</taxon>
        <taxon>Chordata</taxon>
        <taxon>Craniata</taxon>
        <taxon>Vertebrata</taxon>
        <taxon>Euteleostomi</taxon>
        <taxon>Amphibia</taxon>
        <taxon>Batrachia</taxon>
        <taxon>Caudata</taxon>
        <taxon>Salamandroidea</taxon>
        <taxon>Salamandridae</taxon>
        <taxon>Pleurodelinae</taxon>
        <taxon>Pleurodeles</taxon>
    </lineage>
</organism>
<gene>
    <name evidence="3" type="ORF">NDU88_000629</name>
</gene>
<accession>A0AAV7RAK9</accession>
<evidence type="ECO:0000256" key="1">
    <source>
        <dbReference type="SAM" id="Coils"/>
    </source>
</evidence>
<dbReference type="Proteomes" id="UP001066276">
    <property type="component" value="Chromosome 5"/>
</dbReference>
<comment type="caution">
    <text evidence="3">The sequence shown here is derived from an EMBL/GenBank/DDBJ whole genome shotgun (WGS) entry which is preliminary data.</text>
</comment>
<name>A0AAV7RAK9_PLEWA</name>
<reference evidence="3" key="1">
    <citation type="journal article" date="2022" name="bioRxiv">
        <title>Sequencing and chromosome-scale assembly of the giantPleurodeles waltlgenome.</title>
        <authorList>
            <person name="Brown T."/>
            <person name="Elewa A."/>
            <person name="Iarovenko S."/>
            <person name="Subramanian E."/>
            <person name="Araus A.J."/>
            <person name="Petzold A."/>
            <person name="Susuki M."/>
            <person name="Suzuki K.-i.T."/>
            <person name="Hayashi T."/>
            <person name="Toyoda A."/>
            <person name="Oliveira C."/>
            <person name="Osipova E."/>
            <person name="Leigh N.D."/>
            <person name="Simon A."/>
            <person name="Yun M.H."/>
        </authorList>
    </citation>
    <scope>NUCLEOTIDE SEQUENCE</scope>
    <source>
        <strain evidence="3">20211129_DDA</strain>
        <tissue evidence="3">Liver</tissue>
    </source>
</reference>
<dbReference type="AlphaFoldDB" id="A0AAV7RAK9"/>
<evidence type="ECO:0000313" key="3">
    <source>
        <dbReference type="EMBL" id="KAJ1147770.1"/>
    </source>
</evidence>
<feature type="coiled-coil region" evidence="1">
    <location>
        <begin position="4"/>
        <end position="40"/>
    </location>
</feature>
<keyword evidence="4" id="KW-1185">Reference proteome</keyword>
<feature type="region of interest" description="Disordered" evidence="2">
    <location>
        <begin position="45"/>
        <end position="65"/>
    </location>
</feature>